<keyword evidence="1" id="KW-0812">Transmembrane</keyword>
<feature type="transmembrane region" description="Helical" evidence="1">
    <location>
        <begin position="125"/>
        <end position="143"/>
    </location>
</feature>
<proteinExistence type="predicted"/>
<protein>
    <submittedName>
        <fullName evidence="2">Uncharacterized protein</fullName>
    </submittedName>
</protein>
<gene>
    <name evidence="2" type="ORF">SAMN04488244_10912</name>
</gene>
<keyword evidence="1" id="KW-1133">Transmembrane helix</keyword>
<keyword evidence="3" id="KW-1185">Reference proteome</keyword>
<accession>A0A1H5YCB5</accession>
<dbReference type="RefSeq" id="WP_103880316.1">
    <property type="nucleotide sequence ID" value="NZ_FNVG01000009.1"/>
</dbReference>
<sequence>MASKNPIKGYLRCHMPDCHHVASVHAVGEHRIMQDGQPPKNKRNTGRLYYNCPSCGFQQGKGQAFQDWITNYMKPNKTDFETLPDETVETEAKPVPKPLIQTVFEPDLTELESEIQPKEAISQRTITYLLGAVGLITFIYLLLKTGSKTNEQRARS</sequence>
<dbReference type="AlphaFoldDB" id="A0A1H5YCB5"/>
<dbReference type="EMBL" id="FNVG01000009">
    <property type="protein sequence ID" value="SEG21638.1"/>
    <property type="molecule type" value="Genomic_DNA"/>
</dbReference>
<name>A0A1H5YCB5_9VIBR</name>
<organism evidence="2 3">
    <name type="scientific">Vibrio hangzhouensis</name>
    <dbReference type="NCBI Taxonomy" id="462991"/>
    <lineage>
        <taxon>Bacteria</taxon>
        <taxon>Pseudomonadati</taxon>
        <taxon>Pseudomonadota</taxon>
        <taxon>Gammaproteobacteria</taxon>
        <taxon>Vibrionales</taxon>
        <taxon>Vibrionaceae</taxon>
        <taxon>Vibrio</taxon>
    </lineage>
</organism>
<dbReference type="OrthoDB" id="5906707at2"/>
<keyword evidence="1" id="KW-0472">Membrane</keyword>
<evidence type="ECO:0000313" key="3">
    <source>
        <dbReference type="Proteomes" id="UP000236721"/>
    </source>
</evidence>
<evidence type="ECO:0000256" key="1">
    <source>
        <dbReference type="SAM" id="Phobius"/>
    </source>
</evidence>
<evidence type="ECO:0000313" key="2">
    <source>
        <dbReference type="EMBL" id="SEG21638.1"/>
    </source>
</evidence>
<dbReference type="Proteomes" id="UP000236721">
    <property type="component" value="Unassembled WGS sequence"/>
</dbReference>
<reference evidence="3" key="1">
    <citation type="submission" date="2016-10" db="EMBL/GenBank/DDBJ databases">
        <authorList>
            <person name="Varghese N."/>
            <person name="Submissions S."/>
        </authorList>
    </citation>
    <scope>NUCLEOTIDE SEQUENCE [LARGE SCALE GENOMIC DNA]</scope>
    <source>
        <strain evidence="3">CGMCC 1.7062</strain>
    </source>
</reference>